<dbReference type="AlphaFoldDB" id="A0A0K1PNI2"/>
<evidence type="ECO:0000313" key="2">
    <source>
        <dbReference type="Proteomes" id="UP000064967"/>
    </source>
</evidence>
<dbReference type="Proteomes" id="UP000064967">
    <property type="component" value="Chromosome"/>
</dbReference>
<accession>A0A0K1PNI2</accession>
<gene>
    <name evidence="1" type="ORF">AKJ09_01764</name>
</gene>
<keyword evidence="2" id="KW-1185">Reference proteome</keyword>
<evidence type="ECO:0000313" key="1">
    <source>
        <dbReference type="EMBL" id="AKU95100.1"/>
    </source>
</evidence>
<reference evidence="1 2" key="1">
    <citation type="submission" date="2015-08" db="EMBL/GenBank/DDBJ databases">
        <authorList>
            <person name="Babu N.S."/>
            <person name="Beckwith C.J."/>
            <person name="Beseler K.G."/>
            <person name="Brison A."/>
            <person name="Carone J.V."/>
            <person name="Caskin T.P."/>
            <person name="Diamond M."/>
            <person name="Durham M.E."/>
            <person name="Foxe J.M."/>
            <person name="Go M."/>
            <person name="Henderson B.A."/>
            <person name="Jones I.B."/>
            <person name="McGettigan J.A."/>
            <person name="Micheletti S.J."/>
            <person name="Nasrallah M.E."/>
            <person name="Ortiz D."/>
            <person name="Piller C.R."/>
            <person name="Privatt S.R."/>
            <person name="Schneider S.L."/>
            <person name="Sharp S."/>
            <person name="Smith T.C."/>
            <person name="Stanton J.D."/>
            <person name="Ullery H.E."/>
            <person name="Wilson R.J."/>
            <person name="Serrano M.G."/>
            <person name="Buck G."/>
            <person name="Lee V."/>
            <person name="Wang Y."/>
            <person name="Carvalho R."/>
            <person name="Voegtly L."/>
            <person name="Shi R."/>
            <person name="Duckworth R."/>
            <person name="Johnson A."/>
            <person name="Loviza R."/>
            <person name="Walstead R."/>
            <person name="Shah Z."/>
            <person name="Kiflezghi M."/>
            <person name="Wade K."/>
            <person name="Ball S.L."/>
            <person name="Bradley K.W."/>
            <person name="Asai D.J."/>
            <person name="Bowman C.A."/>
            <person name="Russell D.A."/>
            <person name="Pope W.H."/>
            <person name="Jacobs-Sera D."/>
            <person name="Hendrix R.W."/>
            <person name="Hatfull G.F."/>
        </authorList>
    </citation>
    <scope>NUCLEOTIDE SEQUENCE [LARGE SCALE GENOMIC DNA]</scope>
    <source>
        <strain evidence="1 2">DSM 27648</strain>
    </source>
</reference>
<organism evidence="1 2">
    <name type="scientific">Labilithrix luteola</name>
    <dbReference type="NCBI Taxonomy" id="1391654"/>
    <lineage>
        <taxon>Bacteria</taxon>
        <taxon>Pseudomonadati</taxon>
        <taxon>Myxococcota</taxon>
        <taxon>Polyangia</taxon>
        <taxon>Polyangiales</taxon>
        <taxon>Labilitrichaceae</taxon>
        <taxon>Labilithrix</taxon>
    </lineage>
</organism>
<protein>
    <submittedName>
        <fullName evidence="1">Uncharacterized protein</fullName>
    </submittedName>
</protein>
<name>A0A0K1PNI2_9BACT</name>
<dbReference type="KEGG" id="llu:AKJ09_01764"/>
<dbReference type="EMBL" id="CP012333">
    <property type="protein sequence ID" value="AKU95100.1"/>
    <property type="molecule type" value="Genomic_DNA"/>
</dbReference>
<sequence>MLTHLLYEHRAKGQRVPDEATEELWKEAGTNGLILEVIFSGDRTCKAEITWRRDGLFQIWLFREVPREGEYEPEVYWSPFGREAILADSLERAKALAEDEIGSCVRS</sequence>
<proteinExistence type="predicted"/>